<name>A0A9W4PKA8_9BACI</name>
<organism evidence="2 3">
    <name type="scientific">Peribacillus simplex</name>
    <dbReference type="NCBI Taxonomy" id="1478"/>
    <lineage>
        <taxon>Bacteria</taxon>
        <taxon>Bacillati</taxon>
        <taxon>Bacillota</taxon>
        <taxon>Bacilli</taxon>
        <taxon>Bacillales</taxon>
        <taxon>Bacillaceae</taxon>
        <taxon>Peribacillus</taxon>
    </lineage>
</organism>
<keyword evidence="1" id="KW-0812">Transmembrane</keyword>
<keyword evidence="1" id="KW-1133">Transmembrane helix</keyword>
<accession>A0A9W4PKA8</accession>
<gene>
    <name evidence="2" type="ORF">SRABI133_04477</name>
</gene>
<evidence type="ECO:0000313" key="2">
    <source>
        <dbReference type="EMBL" id="CAH0298338.1"/>
    </source>
</evidence>
<protein>
    <submittedName>
        <fullName evidence="2">Uncharacterized protein</fullName>
    </submittedName>
</protein>
<proteinExistence type="predicted"/>
<reference evidence="2" key="1">
    <citation type="submission" date="2021-11" db="EMBL/GenBank/DDBJ databases">
        <authorList>
            <person name="Bulgarelli D."/>
        </authorList>
    </citation>
    <scope>NUCLEOTIDE SEQUENCE</scope>
    <source>
        <strain evidence="2">Bi133</strain>
    </source>
</reference>
<feature type="transmembrane region" description="Helical" evidence="1">
    <location>
        <begin position="50"/>
        <end position="75"/>
    </location>
</feature>
<dbReference type="AlphaFoldDB" id="A0A9W4PKA8"/>
<evidence type="ECO:0000313" key="3">
    <source>
        <dbReference type="Proteomes" id="UP000789326"/>
    </source>
</evidence>
<dbReference type="RefSeq" id="WP_230303710.1">
    <property type="nucleotide sequence ID" value="NZ_CAKKMG010000099.1"/>
</dbReference>
<comment type="caution">
    <text evidence="2">The sequence shown here is derived from an EMBL/GenBank/DDBJ whole genome shotgun (WGS) entry which is preliminary data.</text>
</comment>
<keyword evidence="1" id="KW-0472">Membrane</keyword>
<dbReference type="EMBL" id="CAKKMG010000099">
    <property type="protein sequence ID" value="CAH0298338.1"/>
    <property type="molecule type" value="Genomic_DNA"/>
</dbReference>
<sequence>MYGNLFFRKEIFVGATVAAGNVGLGIAYPPSRSMFILLGFAPIAALVSEAQLYVALLAGGAYQILYRIFLTMWFVRCYKIKTLSTEFVQPIGQSFHVVFY</sequence>
<evidence type="ECO:0000256" key="1">
    <source>
        <dbReference type="SAM" id="Phobius"/>
    </source>
</evidence>
<dbReference type="Proteomes" id="UP000789326">
    <property type="component" value="Unassembled WGS sequence"/>
</dbReference>